<proteinExistence type="inferred from homology"/>
<evidence type="ECO:0000256" key="4">
    <source>
        <dbReference type="ARBA" id="ARBA00022588"/>
    </source>
</evidence>
<dbReference type="InterPro" id="IPR050637">
    <property type="entry name" value="NLRP_innate_immun_reg"/>
</dbReference>
<feature type="region of interest" description="Disordered" evidence="15">
    <location>
        <begin position="988"/>
        <end position="1010"/>
    </location>
</feature>
<evidence type="ECO:0000256" key="15">
    <source>
        <dbReference type="SAM" id="MobiDB-lite"/>
    </source>
</evidence>
<dbReference type="EMBL" id="AAQR03189840">
    <property type="status" value="NOT_ANNOTATED_CDS"/>
    <property type="molecule type" value="Genomic_DNA"/>
</dbReference>
<dbReference type="GO" id="GO:0012501">
    <property type="term" value="P:programmed cell death"/>
    <property type="evidence" value="ECO:0007669"/>
    <property type="project" value="UniProtKB-KW"/>
</dbReference>
<dbReference type="EMBL" id="AAQR03189843">
    <property type="status" value="NOT_ANNOTATED_CDS"/>
    <property type="molecule type" value="Genomic_DNA"/>
</dbReference>
<keyword evidence="12" id="KW-0391">Immunity</keyword>
<dbReference type="SUPFAM" id="SSF47986">
    <property type="entry name" value="DEATH domain"/>
    <property type="match status" value="1"/>
</dbReference>
<dbReference type="Gene3D" id="1.10.533.10">
    <property type="entry name" value="Death Domain, Fas"/>
    <property type="match status" value="1"/>
</dbReference>
<keyword evidence="5" id="KW-1210">Necrosis</keyword>
<dbReference type="InterPro" id="IPR025307">
    <property type="entry name" value="FIIND_dom"/>
</dbReference>
<dbReference type="GO" id="GO:0008233">
    <property type="term" value="F:peptidase activity"/>
    <property type="evidence" value="ECO:0007669"/>
    <property type="project" value="UniProtKB-KW"/>
</dbReference>
<keyword evidence="9" id="KW-0547">Nucleotide-binding</keyword>
<evidence type="ECO:0000259" key="17">
    <source>
        <dbReference type="PROSITE" id="PS50837"/>
    </source>
</evidence>
<feature type="compositionally biased region" description="Basic and acidic residues" evidence="15">
    <location>
        <begin position="1000"/>
        <end position="1009"/>
    </location>
</feature>
<dbReference type="Pfam" id="PF13516">
    <property type="entry name" value="LRR_6"/>
    <property type="match status" value="1"/>
</dbReference>
<dbReference type="InterPro" id="IPR032675">
    <property type="entry name" value="LRR_dom_sf"/>
</dbReference>
<evidence type="ECO:0000256" key="1">
    <source>
        <dbReference type="ARBA" id="ARBA00004110"/>
    </source>
</evidence>
<keyword evidence="8" id="KW-0677">Repeat</keyword>
<keyword evidence="14" id="KW-1271">Inflammasome</keyword>
<dbReference type="GO" id="GO:0140632">
    <property type="term" value="P:canonical inflammasome complex assembly"/>
    <property type="evidence" value="ECO:0007669"/>
    <property type="project" value="UniProtKB-ARBA"/>
</dbReference>
<dbReference type="Pfam" id="PF17776">
    <property type="entry name" value="NLRC4_HD2"/>
    <property type="match status" value="1"/>
</dbReference>
<dbReference type="Pfam" id="PF23679">
    <property type="entry name" value="UPA-FIIND"/>
    <property type="match status" value="1"/>
</dbReference>
<sequence length="1083" mass="124128">TLSWKNEDLHKKFTQLLLLQRPHPRSLKSLVRRKRQVPIMENQGHLIEIRDLFGPGLGAQEEPRIVILHGAAGIGKSTLAREVQRGWEEGQLYQDRFQHVFYFSCAELAQSKVMSLADLITQAQEAPPASLQQVLSRPEQLLFILDGVDEPRWVLQQQNAEFCQHWSQPQQVAMLLGSLLGKTILPEASFLITTRTVALQQLIPSLKQPRWVEVLGFSESSRKEYFYSYFTVKSQALRALSLVESNPAVWTMCLMPWLSWLVCTCLKQQMERGEDLTLTTMTVTGLYWCYLSQALPAQPLRPHLRSICSLAAEGIRRKRSLFSPGDLRRHGLNGRIISTFVTMGVLLKHPNSRVYSFIHRCFQEFLAAVSYVLGDEKRGEHCNSIRGVRGLPQAHKTHVLSRAPTRRFLFGLLGEQAGREMESIFTCQRAPELKQELLQWAKREACVLQSPQLPGFLELFYCLYETQDEEFVTQVMVHFQGSSVCVQTGMELLVFTFCIKFCHHMKRLQLNKDLVVGINLSLCSNVYFMQIPVTDACWQPLFSILEVTGSLKELDLSGNSLSHSAVQSLRKTLRRPRCHLETLRLVSCGLTFSCCKDLASVLSTSPSLKELDLRWNNLGDLGVRQLCEGLRHPTCSLTLLWLDQAFLGEKMKEELRTLEKEKPALLISSRWERGPRTPSGWCRLRAEPRDRQISRSKSAKVSGTFHMEPPGTEDEFLGPMGPVAAEVVDIETRSLYRWEKVSFTTYIYRHCDKDGYHFKMERSKTSLFLAGLNSQFCTYTLLINNHSITSVTLPLPYRQGEETTPPVSHHYMMLESSITFQDSAKISMAHTQHHIIFIQTKQLISEHLTINEKTSETKIKVLLTKLDSVRALNPCLSILLLYRRPPNDCSIQKAIDDEEKKFQFVRIHKPNLLTSLYMGSRYSVSGSGKLEMIPNELELCYRSPGEAQMFSEFYVAHMESGFRLQMRDKKHRTVVWKALVKPDKLSPMLPRLSGQTEAPDSSHREEPHKHQLVARVTSVDSVLDKLYGQVLSEEQYKQVRAEVTRPDQMRKLFSFSKSWDQACKDRLYQALKETHPHLIMDLL</sequence>
<dbReference type="GO" id="GO:0006508">
    <property type="term" value="P:proteolysis"/>
    <property type="evidence" value="ECO:0007669"/>
    <property type="project" value="UniProtKB-KW"/>
</dbReference>
<dbReference type="PROSITE" id="PS51830">
    <property type="entry name" value="FIIND"/>
    <property type="match status" value="1"/>
</dbReference>
<keyword evidence="11" id="KW-0832">Ubl conjugation</keyword>
<dbReference type="GeneTree" id="ENSGT00940000162176"/>
<dbReference type="GO" id="GO:0072558">
    <property type="term" value="C:NLRP1 inflammasome complex"/>
    <property type="evidence" value="ECO:0007669"/>
    <property type="project" value="UniProtKB-ARBA"/>
</dbReference>
<dbReference type="FunFam" id="1.10.533.10:FF:000013">
    <property type="entry name" value="Apoptosis-associated speck-like protein containing a CARD"/>
    <property type="match status" value="1"/>
</dbReference>
<evidence type="ECO:0000313" key="19">
    <source>
        <dbReference type="Ensembl" id="ENSOGAP00000016316.1"/>
    </source>
</evidence>
<dbReference type="SMART" id="SM00368">
    <property type="entry name" value="LRR_RI"/>
    <property type="match status" value="3"/>
</dbReference>
<dbReference type="EMBL" id="AAQR03189845">
    <property type="status" value="NOT_ANNOTATED_CDS"/>
    <property type="molecule type" value="Genomic_DNA"/>
</dbReference>
<dbReference type="STRING" id="30611.ENSOGAP00000016316"/>
<evidence type="ECO:0000256" key="8">
    <source>
        <dbReference type="ARBA" id="ARBA00022737"/>
    </source>
</evidence>
<dbReference type="GO" id="GO:0032731">
    <property type="term" value="P:positive regulation of interleukin-1 beta production"/>
    <property type="evidence" value="ECO:0007669"/>
    <property type="project" value="UniProtKB-ARBA"/>
</dbReference>
<keyword evidence="7" id="KW-0645">Protease</keyword>
<reference evidence="19" key="3">
    <citation type="submission" date="2025-09" db="UniProtKB">
        <authorList>
            <consortium name="Ensembl"/>
        </authorList>
    </citation>
    <scope>IDENTIFICATION</scope>
</reference>
<dbReference type="Proteomes" id="UP000005225">
    <property type="component" value="Unassembled WGS sequence"/>
</dbReference>
<dbReference type="InterPro" id="IPR033516">
    <property type="entry name" value="CARD8/ASC/NALP1_CARD"/>
</dbReference>
<evidence type="ECO:0000256" key="9">
    <source>
        <dbReference type="ARBA" id="ARBA00022741"/>
    </source>
</evidence>
<evidence type="ECO:0000256" key="14">
    <source>
        <dbReference type="ARBA" id="ARBA00023233"/>
    </source>
</evidence>
<dbReference type="HOGENOM" id="CLU_002274_2_4_1"/>
<feature type="domain" description="CARD" evidence="16">
    <location>
        <begin position="1006"/>
        <end position="1083"/>
    </location>
</feature>
<dbReference type="GO" id="GO:0045087">
    <property type="term" value="P:innate immune response"/>
    <property type="evidence" value="ECO:0007669"/>
    <property type="project" value="UniProtKB-KW"/>
</dbReference>
<name>H0XJM6_OTOGA</name>
<dbReference type="InterPro" id="IPR027417">
    <property type="entry name" value="P-loop_NTPase"/>
</dbReference>
<evidence type="ECO:0000256" key="10">
    <source>
        <dbReference type="ARBA" id="ARBA00022840"/>
    </source>
</evidence>
<dbReference type="eggNOG" id="ENOG502S4A4">
    <property type="taxonomic scope" value="Eukaryota"/>
</dbReference>
<dbReference type="PANTHER" id="PTHR45690:SF15">
    <property type="entry name" value="NACHT, LRR AND PYD DOMAINS-CONTAINING PROTEIN 14"/>
    <property type="match status" value="1"/>
</dbReference>
<evidence type="ECO:0000256" key="13">
    <source>
        <dbReference type="ARBA" id="ARBA00023198"/>
    </source>
</evidence>
<feature type="domain" description="NACHT" evidence="17">
    <location>
        <begin position="64"/>
        <end position="373"/>
    </location>
</feature>
<dbReference type="Pfam" id="PF00619">
    <property type="entry name" value="CARD"/>
    <property type="match status" value="1"/>
</dbReference>
<comment type="subcellular location">
    <subcellularLocation>
        <location evidence="1">Inflammasome</location>
    </subcellularLocation>
</comment>
<dbReference type="InterPro" id="IPR007111">
    <property type="entry name" value="NACHT_NTPase"/>
</dbReference>
<evidence type="ECO:0000256" key="3">
    <source>
        <dbReference type="ARBA" id="ARBA00022490"/>
    </source>
</evidence>
<dbReference type="InterPro" id="IPR001315">
    <property type="entry name" value="CARD"/>
</dbReference>
<keyword evidence="7" id="KW-0378">Hydrolase</keyword>
<evidence type="ECO:0000256" key="2">
    <source>
        <dbReference type="ARBA" id="ARBA00008665"/>
    </source>
</evidence>
<evidence type="ECO:0008006" key="21">
    <source>
        <dbReference type="Google" id="ProtNLM"/>
    </source>
</evidence>
<dbReference type="GO" id="GO:0042981">
    <property type="term" value="P:regulation of apoptotic process"/>
    <property type="evidence" value="ECO:0007669"/>
    <property type="project" value="InterPro"/>
</dbReference>
<dbReference type="PANTHER" id="PTHR45690">
    <property type="entry name" value="NACHT, LRR AND PYD DOMAINS-CONTAINING PROTEIN 12"/>
    <property type="match status" value="1"/>
</dbReference>
<keyword evidence="20" id="KW-1185">Reference proteome</keyword>
<dbReference type="SUPFAM" id="SSF52540">
    <property type="entry name" value="P-loop containing nucleoside triphosphate hydrolases"/>
    <property type="match status" value="1"/>
</dbReference>
<dbReference type="EMBL" id="AAQR03189842">
    <property type="status" value="NOT_ANNOTATED_CDS"/>
    <property type="molecule type" value="Genomic_DNA"/>
</dbReference>
<dbReference type="InterPro" id="IPR011029">
    <property type="entry name" value="DEATH-like_dom_sf"/>
</dbReference>
<dbReference type="CDD" id="cd08330">
    <property type="entry name" value="CARD_ASC_NALP1"/>
    <property type="match status" value="1"/>
</dbReference>
<dbReference type="GO" id="GO:0005524">
    <property type="term" value="F:ATP binding"/>
    <property type="evidence" value="ECO:0007669"/>
    <property type="project" value="UniProtKB-KW"/>
</dbReference>
<dbReference type="InterPro" id="IPR041267">
    <property type="entry name" value="NLRP_HD2"/>
</dbReference>
<dbReference type="OMA" id="ELVTHEM"/>
<dbReference type="EMBL" id="AAQR03189847">
    <property type="status" value="NOT_ANNOTATED_CDS"/>
    <property type="molecule type" value="Genomic_DNA"/>
</dbReference>
<evidence type="ECO:0000256" key="12">
    <source>
        <dbReference type="ARBA" id="ARBA00022859"/>
    </source>
</evidence>
<keyword evidence="6" id="KW-0433">Leucine-rich repeat</keyword>
<reference evidence="19" key="2">
    <citation type="submission" date="2025-08" db="UniProtKB">
        <authorList>
            <consortium name="Ensembl"/>
        </authorList>
    </citation>
    <scope>IDENTIFICATION</scope>
</reference>
<dbReference type="PRINTS" id="PR00364">
    <property type="entry name" value="DISEASERSIST"/>
</dbReference>
<dbReference type="SUPFAM" id="SSF52047">
    <property type="entry name" value="RNI-like"/>
    <property type="match status" value="1"/>
</dbReference>
<keyword evidence="10" id="KW-0067">ATP-binding</keyword>
<dbReference type="InterPro" id="IPR001611">
    <property type="entry name" value="Leu-rich_rpt"/>
</dbReference>
<evidence type="ECO:0000259" key="18">
    <source>
        <dbReference type="PROSITE" id="PS51830"/>
    </source>
</evidence>
<dbReference type="PROSITE" id="PS50209">
    <property type="entry name" value="CARD"/>
    <property type="match status" value="1"/>
</dbReference>
<dbReference type="GO" id="GO:0050727">
    <property type="term" value="P:regulation of inflammatory response"/>
    <property type="evidence" value="ECO:0007669"/>
    <property type="project" value="TreeGrafter"/>
</dbReference>
<dbReference type="Ensembl" id="ENSOGAT00000024564.1">
    <property type="protein sequence ID" value="ENSOGAP00000016316.1"/>
    <property type="gene ID" value="ENSOGAG00000030180.1"/>
</dbReference>
<dbReference type="Pfam" id="PF17779">
    <property type="entry name" value="WHD_NOD2"/>
    <property type="match status" value="1"/>
</dbReference>
<keyword evidence="4" id="KW-0399">Innate immunity</keyword>
<accession>H0XJM6</accession>
<protein>
    <recommendedName>
        <fullName evidence="21">NLR family pyrin domain containing 1</fullName>
    </recommendedName>
</protein>
<comment type="similarity">
    <text evidence="2">Belongs to the NLRP family.</text>
</comment>
<dbReference type="Gene3D" id="3.80.10.10">
    <property type="entry name" value="Ribonuclease Inhibitor"/>
    <property type="match status" value="1"/>
</dbReference>
<dbReference type="Pfam" id="PF00560">
    <property type="entry name" value="LRR_1"/>
    <property type="match status" value="1"/>
</dbReference>
<evidence type="ECO:0000259" key="16">
    <source>
        <dbReference type="PROSITE" id="PS50209"/>
    </source>
</evidence>
<reference evidence="20" key="1">
    <citation type="submission" date="2011-03" db="EMBL/GenBank/DDBJ databases">
        <title>Version 3 of the genome sequence of Otolemur garnettii (Bushbaby).</title>
        <authorList>
            <consortium name="The Broad Institute Genome Sequencing Platform"/>
            <person name="Di Palma F."/>
            <person name="Johnson J."/>
            <person name="Lander E.S."/>
            <person name="Lindblad-Toh K."/>
            <person name="Jaffe D.B."/>
            <person name="Gnerre S."/>
            <person name="MacCallum I."/>
            <person name="Przybylski D."/>
            <person name="Ribeiro F.J."/>
            <person name="Burton J.N."/>
            <person name="Walker B.J."/>
            <person name="Sharpe T."/>
            <person name="Hall G."/>
        </authorList>
    </citation>
    <scope>NUCLEOTIDE SEQUENCE [LARGE SCALE GENOMIC DNA]</scope>
</reference>
<evidence type="ECO:0000256" key="7">
    <source>
        <dbReference type="ARBA" id="ARBA00022670"/>
    </source>
</evidence>
<evidence type="ECO:0000256" key="5">
    <source>
        <dbReference type="ARBA" id="ARBA00022590"/>
    </source>
</evidence>
<dbReference type="InParanoid" id="H0XJM6"/>
<dbReference type="FunFam" id="3.40.50.300:FF:000897">
    <property type="entry name" value="NLR family pyrin domain containing 1"/>
    <property type="match status" value="1"/>
</dbReference>
<dbReference type="PROSITE" id="PS50837">
    <property type="entry name" value="NACHT"/>
    <property type="match status" value="1"/>
</dbReference>
<evidence type="ECO:0000313" key="20">
    <source>
        <dbReference type="Proteomes" id="UP000005225"/>
    </source>
</evidence>
<dbReference type="InterPro" id="IPR041075">
    <property type="entry name" value="NOD1/2_WH"/>
</dbReference>
<evidence type="ECO:0000256" key="6">
    <source>
        <dbReference type="ARBA" id="ARBA00022614"/>
    </source>
</evidence>
<dbReference type="Pfam" id="PF05729">
    <property type="entry name" value="NACHT"/>
    <property type="match status" value="1"/>
</dbReference>
<keyword evidence="3" id="KW-0963">Cytoplasm</keyword>
<evidence type="ECO:0000256" key="11">
    <source>
        <dbReference type="ARBA" id="ARBA00022843"/>
    </source>
</evidence>
<organism evidence="19 20">
    <name type="scientific">Otolemur garnettii</name>
    <name type="common">Small-eared galago</name>
    <name type="synonym">Garnett's greater bushbaby</name>
    <dbReference type="NCBI Taxonomy" id="30611"/>
    <lineage>
        <taxon>Eukaryota</taxon>
        <taxon>Metazoa</taxon>
        <taxon>Chordata</taxon>
        <taxon>Craniata</taxon>
        <taxon>Vertebrata</taxon>
        <taxon>Euteleostomi</taxon>
        <taxon>Mammalia</taxon>
        <taxon>Eutheria</taxon>
        <taxon>Euarchontoglires</taxon>
        <taxon>Primates</taxon>
        <taxon>Strepsirrhini</taxon>
        <taxon>Lorisiformes</taxon>
        <taxon>Galagidae</taxon>
        <taxon>Otolemur</taxon>
    </lineage>
</organism>
<dbReference type="EMBL" id="AAQR03189846">
    <property type="status" value="NOT_ANNOTATED_CDS"/>
    <property type="molecule type" value="Genomic_DNA"/>
</dbReference>
<keyword evidence="13" id="KW-0395">Inflammatory response</keyword>
<dbReference type="Gene3D" id="3.40.50.300">
    <property type="entry name" value="P-loop containing nucleotide triphosphate hydrolases"/>
    <property type="match status" value="1"/>
</dbReference>
<dbReference type="AlphaFoldDB" id="H0XJM6"/>
<dbReference type="EMBL" id="AAQR03189841">
    <property type="status" value="NOT_ANNOTATED_CDS"/>
    <property type="molecule type" value="Genomic_DNA"/>
</dbReference>
<dbReference type="EMBL" id="AAQR03189844">
    <property type="status" value="NOT_ANNOTATED_CDS"/>
    <property type="molecule type" value="Genomic_DNA"/>
</dbReference>
<feature type="domain" description="FIIND" evidence="18">
    <location>
        <begin position="716"/>
        <end position="994"/>
    </location>
</feature>